<dbReference type="EMBL" id="MDCJ01000007">
    <property type="protein sequence ID" value="ODS04900.1"/>
    <property type="molecule type" value="Genomic_DNA"/>
</dbReference>
<dbReference type="OrthoDB" id="9814441at2"/>
<accession>A0A1B1NUJ1</accession>
<feature type="transmembrane region" description="Helical" evidence="1">
    <location>
        <begin position="59"/>
        <end position="79"/>
    </location>
</feature>
<evidence type="ECO:0000256" key="1">
    <source>
        <dbReference type="SAM" id="Phobius"/>
    </source>
</evidence>
<reference evidence="2 4" key="1">
    <citation type="submission" date="2016-07" db="EMBL/GenBank/DDBJ databases">
        <title>Genome sequencing of Vibrio scophthalmi strain VS-05, an isolated from Paralichthys olivaceus.</title>
        <authorList>
            <person name="Han H.-J."/>
        </authorList>
    </citation>
    <scope>NUCLEOTIDE SEQUENCE [LARGE SCALE GENOMIC DNA]</scope>
    <source>
        <strain evidence="2 4">VS-05</strain>
    </source>
</reference>
<evidence type="ECO:0000313" key="2">
    <source>
        <dbReference type="EMBL" id="ANU38560.1"/>
    </source>
</evidence>
<evidence type="ECO:0000313" key="4">
    <source>
        <dbReference type="Proteomes" id="UP000092528"/>
    </source>
</evidence>
<dbReference type="PATRIC" id="fig|45658.6.peg.3642"/>
<protein>
    <recommendedName>
        <fullName evidence="6">Lipoprotein</fullName>
    </recommendedName>
</protein>
<keyword evidence="1" id="KW-0472">Membrane</keyword>
<dbReference type="KEGG" id="vsc:VSVS12_03701"/>
<evidence type="ECO:0000313" key="5">
    <source>
        <dbReference type="Proteomes" id="UP000095131"/>
    </source>
</evidence>
<keyword evidence="1" id="KW-1133">Transmembrane helix</keyword>
<dbReference type="AlphaFoldDB" id="A0A1B1NUJ1"/>
<proteinExistence type="predicted"/>
<evidence type="ECO:0008006" key="6">
    <source>
        <dbReference type="Google" id="ProtNLM"/>
    </source>
</evidence>
<dbReference type="Proteomes" id="UP000095131">
    <property type="component" value="Unassembled WGS sequence"/>
</dbReference>
<keyword evidence="4" id="KW-1185">Reference proteome</keyword>
<keyword evidence="1" id="KW-0812">Transmembrane</keyword>
<sequence>MRAEFEILVVIMKAKAVTMAVVTALSVSSLTGCMGQMATTGLVSKFNLEIVDNRYGREGVFLLLSPVYGLAGTIDLFIFNSIEFWTGTNPVSGRSPAVVDTPTKNYIKVNGQLDPALTGVPLTSTNNIENATMSQIDEDTMQMDITYIDGQHKVLRGVKGAESVDFYLNDELVTTVSNQELSDYITSAQI</sequence>
<organism evidence="3 5">
    <name type="scientific">Vibrio scophthalmi</name>
    <dbReference type="NCBI Taxonomy" id="45658"/>
    <lineage>
        <taxon>Bacteria</taxon>
        <taxon>Pseudomonadati</taxon>
        <taxon>Pseudomonadota</taxon>
        <taxon>Gammaproteobacteria</taxon>
        <taxon>Vibrionales</taxon>
        <taxon>Vibrionaceae</taxon>
        <taxon>Vibrio</taxon>
    </lineage>
</organism>
<dbReference type="InterPro" id="IPR021768">
    <property type="entry name" value="DUF3332"/>
</dbReference>
<name>A0A1B1NUJ1_9VIBR</name>
<evidence type="ECO:0000313" key="3">
    <source>
        <dbReference type="EMBL" id="ODS04900.1"/>
    </source>
</evidence>
<dbReference type="Pfam" id="PF11810">
    <property type="entry name" value="DUF3332"/>
    <property type="match status" value="1"/>
</dbReference>
<gene>
    <name evidence="3" type="ORF">VSF3289_04040</name>
    <name evidence="2" type="ORF">VSVS05_03523</name>
</gene>
<dbReference type="STRING" id="45658.VSVS12_03701"/>
<dbReference type="EMBL" id="CP016415">
    <property type="protein sequence ID" value="ANU38560.1"/>
    <property type="molecule type" value="Genomic_DNA"/>
</dbReference>
<dbReference type="Proteomes" id="UP000092528">
    <property type="component" value="Chromosome 2"/>
</dbReference>
<dbReference type="PROSITE" id="PS51257">
    <property type="entry name" value="PROKAR_LIPOPROTEIN"/>
    <property type="match status" value="1"/>
</dbReference>
<reference evidence="3 5" key="2">
    <citation type="submission" date="2016-08" db="EMBL/GenBank/DDBJ databases">
        <title>Genome sequencing of Vibrio scophthalmi strain FP3289, an isolated from Paralichthys olivaceus.</title>
        <authorList>
            <person name="Han H.-J."/>
        </authorList>
    </citation>
    <scope>NUCLEOTIDE SEQUENCE [LARGE SCALE GENOMIC DNA]</scope>
    <source>
        <strain evidence="3 5">FP3289</strain>
    </source>
</reference>